<evidence type="ECO:0000259" key="3">
    <source>
        <dbReference type="PROSITE" id="PS51186"/>
    </source>
</evidence>
<keyword evidence="2" id="KW-0012">Acyltransferase</keyword>
<evidence type="ECO:0000256" key="2">
    <source>
        <dbReference type="ARBA" id="ARBA00023315"/>
    </source>
</evidence>
<dbReference type="AlphaFoldDB" id="B9Y581"/>
<dbReference type="OrthoDB" id="9794197at2"/>
<gene>
    <name evidence="4" type="ORF">HOLDEFILI_00963</name>
</gene>
<accession>B9Y581</accession>
<protein>
    <submittedName>
        <fullName evidence="4">Acetyltransferase, GNAT family</fullName>
    </submittedName>
</protein>
<comment type="caution">
    <text evidence="4">The sequence shown here is derived from an EMBL/GenBank/DDBJ whole genome shotgun (WGS) entry which is preliminary data.</text>
</comment>
<dbReference type="Gene3D" id="3.40.630.30">
    <property type="match status" value="1"/>
</dbReference>
<dbReference type="PANTHER" id="PTHR43800:SF1">
    <property type="entry name" value="PEPTIDYL-LYSINE N-ACETYLTRANSFERASE YJAB"/>
    <property type="match status" value="1"/>
</dbReference>
<keyword evidence="1 4" id="KW-0808">Transferase</keyword>
<dbReference type="NCBIfam" id="NF007853">
    <property type="entry name" value="PRK10562.1"/>
    <property type="match status" value="1"/>
</dbReference>
<evidence type="ECO:0000256" key="1">
    <source>
        <dbReference type="ARBA" id="ARBA00022679"/>
    </source>
</evidence>
<dbReference type="PROSITE" id="PS51186">
    <property type="entry name" value="GNAT"/>
    <property type="match status" value="1"/>
</dbReference>
<dbReference type="Proteomes" id="UP000005950">
    <property type="component" value="Unassembled WGS sequence"/>
</dbReference>
<dbReference type="GO" id="GO:0016747">
    <property type="term" value="F:acyltransferase activity, transferring groups other than amino-acyl groups"/>
    <property type="evidence" value="ECO:0007669"/>
    <property type="project" value="InterPro"/>
</dbReference>
<evidence type="ECO:0000313" key="5">
    <source>
        <dbReference type="Proteomes" id="UP000005950"/>
    </source>
</evidence>
<sequence>MLRKMKTDDLDPVIQIWLESNRQAHSFIEADYWEKNKEEVRKMLPHSLIQVAEIEGNIVGFIGMNETKIEGLFVNCNFQSRGIGHSLIEWAKTRNEVLTLNVYQKNQRALKFYLKEGFVIHEQLIDEETGEIEFLMQWKRS</sequence>
<evidence type="ECO:0000313" key="4">
    <source>
        <dbReference type="EMBL" id="EEF68994.1"/>
    </source>
</evidence>
<name>B9Y581_9FIRM</name>
<organism evidence="4 5">
    <name type="scientific">Holdemania filiformis DSM 12042</name>
    <dbReference type="NCBI Taxonomy" id="545696"/>
    <lineage>
        <taxon>Bacteria</taxon>
        <taxon>Bacillati</taxon>
        <taxon>Bacillota</taxon>
        <taxon>Erysipelotrichia</taxon>
        <taxon>Erysipelotrichales</taxon>
        <taxon>Erysipelotrichaceae</taxon>
        <taxon>Holdemania</taxon>
    </lineage>
</organism>
<dbReference type="PANTHER" id="PTHR43800">
    <property type="entry name" value="PEPTIDYL-LYSINE N-ACETYLTRANSFERASE YJAB"/>
    <property type="match status" value="1"/>
</dbReference>
<dbReference type="InterPro" id="IPR016181">
    <property type="entry name" value="Acyl_CoA_acyltransferase"/>
</dbReference>
<proteinExistence type="predicted"/>
<feature type="domain" description="N-acetyltransferase" evidence="3">
    <location>
        <begin position="1"/>
        <end position="141"/>
    </location>
</feature>
<dbReference type="HOGENOM" id="CLU_013985_21_2_9"/>
<dbReference type="eggNOG" id="COG0456">
    <property type="taxonomic scope" value="Bacteria"/>
</dbReference>
<reference evidence="4 5" key="1">
    <citation type="submission" date="2008-12" db="EMBL/GenBank/DDBJ databases">
        <authorList>
            <person name="Fulton L."/>
            <person name="Clifton S."/>
            <person name="Fulton B."/>
            <person name="Xu J."/>
            <person name="Minx P."/>
            <person name="Pepin K.H."/>
            <person name="Johnson M."/>
            <person name="Bhonagiri V."/>
            <person name="Nash W.E."/>
            <person name="Mardis E.R."/>
            <person name="Wilson R.K."/>
        </authorList>
    </citation>
    <scope>NUCLEOTIDE SEQUENCE [LARGE SCALE GENOMIC DNA]</scope>
    <source>
        <strain evidence="4 5">DSM 12042</strain>
    </source>
</reference>
<dbReference type="RefSeq" id="WP_006058172.1">
    <property type="nucleotide sequence ID" value="NZ_GG657553.1"/>
</dbReference>
<dbReference type="InterPro" id="IPR000182">
    <property type="entry name" value="GNAT_dom"/>
</dbReference>
<dbReference type="SUPFAM" id="SSF55729">
    <property type="entry name" value="Acyl-CoA N-acyltransferases (Nat)"/>
    <property type="match status" value="1"/>
</dbReference>
<dbReference type="EMBL" id="ACCF01000054">
    <property type="protein sequence ID" value="EEF68994.1"/>
    <property type="molecule type" value="Genomic_DNA"/>
</dbReference>
<dbReference type="STRING" id="545696.HOLDEFILI_00963"/>
<reference evidence="4 5" key="2">
    <citation type="submission" date="2009-02" db="EMBL/GenBank/DDBJ databases">
        <title>Draft genome sequence of Holdemania filiformis DSM 12042.</title>
        <authorList>
            <person name="Sudarsanam P."/>
            <person name="Ley R."/>
            <person name="Guruge J."/>
            <person name="Turnbaugh P.J."/>
            <person name="Mahowald M."/>
            <person name="Liep D."/>
            <person name="Gordon J."/>
        </authorList>
    </citation>
    <scope>NUCLEOTIDE SEQUENCE [LARGE SCALE GENOMIC DNA]</scope>
    <source>
        <strain evidence="4 5">DSM 12042</strain>
    </source>
</reference>
<dbReference type="Pfam" id="PF13673">
    <property type="entry name" value="Acetyltransf_10"/>
    <property type="match status" value="1"/>
</dbReference>
<dbReference type="CDD" id="cd04301">
    <property type="entry name" value="NAT_SF"/>
    <property type="match status" value="1"/>
</dbReference>